<feature type="transmembrane region" description="Helical" evidence="2">
    <location>
        <begin position="42"/>
        <end position="64"/>
    </location>
</feature>
<keyword evidence="2" id="KW-0812">Transmembrane</keyword>
<accession>A0A7I9VT00</accession>
<keyword evidence="4" id="KW-1185">Reference proteome</keyword>
<evidence type="ECO:0000313" key="3">
    <source>
        <dbReference type="EMBL" id="GEJ59067.1"/>
    </source>
</evidence>
<gene>
    <name evidence="3" type="ORF">AMYX_38080</name>
</gene>
<dbReference type="AlphaFoldDB" id="A0A7I9VT00"/>
<sequence>MKLCPYCAEEIQDAAIRCKHCRSDLPAATASGGPERRTRRRLVASIGLLAALLAAAPVLAWPLLRHLQPDRCEPTNWVEWHRAMRQQCLTPSYVCEHMTTPGMLQDPEVARSFGAGAEAEPSHLSELVGRMRSAFGCAPEGGPAFHAEPPANPHAFPLPAFPIPQDGPRSL</sequence>
<evidence type="ECO:0000256" key="1">
    <source>
        <dbReference type="SAM" id="MobiDB-lite"/>
    </source>
</evidence>
<organism evidence="3 4">
    <name type="scientific">Anaeromyxobacter diazotrophicus</name>
    <dbReference type="NCBI Taxonomy" id="2590199"/>
    <lineage>
        <taxon>Bacteria</taxon>
        <taxon>Pseudomonadati</taxon>
        <taxon>Myxococcota</taxon>
        <taxon>Myxococcia</taxon>
        <taxon>Myxococcales</taxon>
        <taxon>Cystobacterineae</taxon>
        <taxon>Anaeromyxobacteraceae</taxon>
        <taxon>Anaeromyxobacter</taxon>
    </lineage>
</organism>
<comment type="caution">
    <text evidence="3">The sequence shown here is derived from an EMBL/GenBank/DDBJ whole genome shotgun (WGS) entry which is preliminary data.</text>
</comment>
<dbReference type="Proteomes" id="UP000503640">
    <property type="component" value="Unassembled WGS sequence"/>
</dbReference>
<dbReference type="RefSeq" id="WP_176068211.1">
    <property type="nucleotide sequence ID" value="NZ_BJTG01000010.1"/>
</dbReference>
<feature type="region of interest" description="Disordered" evidence="1">
    <location>
        <begin position="147"/>
        <end position="171"/>
    </location>
</feature>
<proteinExistence type="predicted"/>
<evidence type="ECO:0000256" key="2">
    <source>
        <dbReference type="SAM" id="Phobius"/>
    </source>
</evidence>
<dbReference type="EMBL" id="BJTG01000010">
    <property type="protein sequence ID" value="GEJ59067.1"/>
    <property type="molecule type" value="Genomic_DNA"/>
</dbReference>
<reference evidence="4" key="1">
    <citation type="journal article" date="2020" name="Appl. Environ. Microbiol.">
        <title>Diazotrophic Anaeromyxobacter Isolates from Soils.</title>
        <authorList>
            <person name="Masuda Y."/>
            <person name="Yamanaka H."/>
            <person name="Xu Z.X."/>
            <person name="Shiratori Y."/>
            <person name="Aono T."/>
            <person name="Amachi S."/>
            <person name="Senoo K."/>
            <person name="Itoh H."/>
        </authorList>
    </citation>
    <scope>NUCLEOTIDE SEQUENCE [LARGE SCALE GENOMIC DNA]</scope>
    <source>
        <strain evidence="4">R267</strain>
    </source>
</reference>
<name>A0A7I9VT00_9BACT</name>
<keyword evidence="2" id="KW-1133">Transmembrane helix</keyword>
<protein>
    <submittedName>
        <fullName evidence="3">Uncharacterized protein</fullName>
    </submittedName>
</protein>
<evidence type="ECO:0000313" key="4">
    <source>
        <dbReference type="Proteomes" id="UP000503640"/>
    </source>
</evidence>
<keyword evidence="2" id="KW-0472">Membrane</keyword>